<keyword evidence="1" id="KW-1015">Disulfide bond</keyword>
<accession>A0A955IF33</accession>
<dbReference type="SUPFAM" id="SSF50494">
    <property type="entry name" value="Trypsin-like serine proteases"/>
    <property type="match status" value="1"/>
</dbReference>
<dbReference type="GO" id="GO:0004252">
    <property type="term" value="F:serine-type endopeptidase activity"/>
    <property type="evidence" value="ECO:0007669"/>
    <property type="project" value="InterPro"/>
</dbReference>
<feature type="transmembrane region" description="Helical" evidence="4">
    <location>
        <begin position="426"/>
        <end position="450"/>
    </location>
</feature>
<feature type="compositionally biased region" description="Polar residues" evidence="3">
    <location>
        <begin position="342"/>
        <end position="353"/>
    </location>
</feature>
<feature type="compositionally biased region" description="Polar residues" evidence="3">
    <location>
        <begin position="366"/>
        <end position="377"/>
    </location>
</feature>
<gene>
    <name evidence="6" type="ORF">KC678_01610</name>
</gene>
<keyword evidence="2 6" id="KW-0378">Hydrolase</keyword>
<dbReference type="InterPro" id="IPR001254">
    <property type="entry name" value="Trypsin_dom"/>
</dbReference>
<dbReference type="GO" id="GO:0006508">
    <property type="term" value="P:proteolysis"/>
    <property type="evidence" value="ECO:0007669"/>
    <property type="project" value="UniProtKB-KW"/>
</dbReference>
<evidence type="ECO:0000256" key="1">
    <source>
        <dbReference type="ARBA" id="ARBA00023157"/>
    </source>
</evidence>
<evidence type="ECO:0000256" key="3">
    <source>
        <dbReference type="SAM" id="MobiDB-lite"/>
    </source>
</evidence>
<dbReference type="InterPro" id="IPR043504">
    <property type="entry name" value="Peptidase_S1_PA_chymotrypsin"/>
</dbReference>
<keyword evidence="2" id="KW-0720">Serine protease</keyword>
<feature type="compositionally biased region" description="Polar residues" evidence="3">
    <location>
        <begin position="293"/>
        <end position="304"/>
    </location>
</feature>
<dbReference type="InterPro" id="IPR001314">
    <property type="entry name" value="Peptidase_S1A"/>
</dbReference>
<keyword evidence="4" id="KW-0812">Transmembrane</keyword>
<name>A0A955IF33_9BACT</name>
<comment type="caution">
    <text evidence="6">The sequence shown here is derived from an EMBL/GenBank/DDBJ whole genome shotgun (WGS) entry which is preliminary data.</text>
</comment>
<feature type="region of interest" description="Disordered" evidence="3">
    <location>
        <begin position="335"/>
        <end position="377"/>
    </location>
</feature>
<dbReference type="Proteomes" id="UP000775877">
    <property type="component" value="Unassembled WGS sequence"/>
</dbReference>
<feature type="region of interest" description="Disordered" evidence="3">
    <location>
        <begin position="293"/>
        <end position="314"/>
    </location>
</feature>
<dbReference type="PRINTS" id="PR00722">
    <property type="entry name" value="CHYMOTRYPSIN"/>
</dbReference>
<dbReference type="AlphaFoldDB" id="A0A955IF33"/>
<reference evidence="6" key="1">
    <citation type="submission" date="2020-04" db="EMBL/GenBank/DDBJ databases">
        <authorList>
            <person name="Zhang T."/>
        </authorList>
    </citation>
    <scope>NUCLEOTIDE SEQUENCE</scope>
    <source>
        <strain evidence="6">HKST-UBA13</strain>
    </source>
</reference>
<dbReference type="Pfam" id="PF00089">
    <property type="entry name" value="Trypsin"/>
    <property type="match status" value="1"/>
</dbReference>
<dbReference type="PROSITE" id="PS00135">
    <property type="entry name" value="TRYPSIN_SER"/>
    <property type="match status" value="1"/>
</dbReference>
<dbReference type="InterPro" id="IPR018114">
    <property type="entry name" value="TRYPSIN_HIS"/>
</dbReference>
<dbReference type="PANTHER" id="PTHR24260">
    <property type="match status" value="1"/>
</dbReference>
<evidence type="ECO:0000259" key="5">
    <source>
        <dbReference type="PROSITE" id="PS50240"/>
    </source>
</evidence>
<keyword evidence="4" id="KW-1133">Transmembrane helix</keyword>
<dbReference type="SMART" id="SM00020">
    <property type="entry name" value="Tryp_SPc"/>
    <property type="match status" value="1"/>
</dbReference>
<dbReference type="InterPro" id="IPR009003">
    <property type="entry name" value="Peptidase_S1_PA"/>
</dbReference>
<sequence length="474" mass="51915">MIKDRLLYLVILVFLGFFLIASIAIGLYAYRSANQSSDVSVLLNAEQELMYPETTFLLSQKVNGSTYLCGGTALDSTHIVTAAHCIADSVKVKVGASNEIYLGAPLKEVDTLNVEENWQDIGSKIIENASSLDAFTTYSDNDIAILKIKDSSPEFTSIAKVGNFATGCGYELTAYGTTLDEIDSDLKFPRLKESISVCLSYYNGKTIRVLPESGTGVCLGDSGSPIYRKGTNEVVAIISMVLSDDANQLCKIDNLALATVVGSHQGFISQYIDLNNEDNVLAEDVPVETTDNVTAPAQAETSNESTDELVQSREGLEEELNQYLEVYKAQLEEYKTPDINETDATPTSTTAQDSTESPESTATSAQKQDSQQNANDQTEVKDVIDNLNEDVLDENTQDTQTYSSTTDNSKRVNQSKYIAIDIPNDFLIWGSIIFSIIYILLISIILLLLFKKGKSKNTNADIQPSLLKKNFNNI</sequence>
<dbReference type="EC" id="3.4.21.-" evidence="6"/>
<feature type="domain" description="Peptidase S1" evidence="5">
    <location>
        <begin position="42"/>
        <end position="273"/>
    </location>
</feature>
<feature type="transmembrane region" description="Helical" evidence="4">
    <location>
        <begin position="7"/>
        <end position="30"/>
    </location>
</feature>
<organism evidence="6 7">
    <name type="scientific">Candidatus Dojkabacteria bacterium</name>
    <dbReference type="NCBI Taxonomy" id="2099670"/>
    <lineage>
        <taxon>Bacteria</taxon>
        <taxon>Candidatus Dojkabacteria</taxon>
    </lineage>
</organism>
<protein>
    <submittedName>
        <fullName evidence="6">Trypsin-like serine protease</fullName>
        <ecNumber evidence="6">3.4.21.-</ecNumber>
    </submittedName>
</protein>
<evidence type="ECO:0000256" key="2">
    <source>
        <dbReference type="RuleBase" id="RU363034"/>
    </source>
</evidence>
<dbReference type="PANTHER" id="PTHR24260:SF136">
    <property type="entry name" value="GH08193P-RELATED"/>
    <property type="match status" value="1"/>
</dbReference>
<dbReference type="PROSITE" id="PS50240">
    <property type="entry name" value="TRYPSIN_DOM"/>
    <property type="match status" value="1"/>
</dbReference>
<dbReference type="EMBL" id="JAGQLJ010000034">
    <property type="protein sequence ID" value="MCA9380938.1"/>
    <property type="molecule type" value="Genomic_DNA"/>
</dbReference>
<keyword evidence="4" id="KW-0472">Membrane</keyword>
<feature type="compositionally biased region" description="Low complexity" evidence="3">
    <location>
        <begin position="354"/>
        <end position="365"/>
    </location>
</feature>
<reference evidence="6" key="2">
    <citation type="journal article" date="2021" name="Microbiome">
        <title>Successional dynamics and alternative stable states in a saline activated sludge microbial community over 9 years.</title>
        <authorList>
            <person name="Wang Y."/>
            <person name="Ye J."/>
            <person name="Ju F."/>
            <person name="Liu L."/>
            <person name="Boyd J.A."/>
            <person name="Deng Y."/>
            <person name="Parks D.H."/>
            <person name="Jiang X."/>
            <person name="Yin X."/>
            <person name="Woodcroft B.J."/>
            <person name="Tyson G.W."/>
            <person name="Hugenholtz P."/>
            <person name="Polz M.F."/>
            <person name="Zhang T."/>
        </authorList>
    </citation>
    <scope>NUCLEOTIDE SEQUENCE</scope>
    <source>
        <strain evidence="6">HKST-UBA13</strain>
    </source>
</reference>
<keyword evidence="2 6" id="KW-0645">Protease</keyword>
<evidence type="ECO:0000256" key="4">
    <source>
        <dbReference type="SAM" id="Phobius"/>
    </source>
</evidence>
<proteinExistence type="predicted"/>
<evidence type="ECO:0000313" key="7">
    <source>
        <dbReference type="Proteomes" id="UP000775877"/>
    </source>
</evidence>
<dbReference type="InterPro" id="IPR033116">
    <property type="entry name" value="TRYPSIN_SER"/>
</dbReference>
<evidence type="ECO:0000313" key="6">
    <source>
        <dbReference type="EMBL" id="MCA9380938.1"/>
    </source>
</evidence>
<dbReference type="PROSITE" id="PS00134">
    <property type="entry name" value="TRYPSIN_HIS"/>
    <property type="match status" value="1"/>
</dbReference>
<dbReference type="InterPro" id="IPR051333">
    <property type="entry name" value="CLIP_Serine_Protease"/>
</dbReference>
<dbReference type="Gene3D" id="2.40.10.10">
    <property type="entry name" value="Trypsin-like serine proteases"/>
    <property type="match status" value="1"/>
</dbReference>